<accession>A0A1G7SDK5</accession>
<name>A0A1G7SDK5_9GAMM</name>
<evidence type="ECO:0000313" key="2">
    <source>
        <dbReference type="EMBL" id="SDG21063.1"/>
    </source>
</evidence>
<dbReference type="Pfam" id="PF13649">
    <property type="entry name" value="Methyltransf_25"/>
    <property type="match status" value="1"/>
</dbReference>
<dbReference type="OrthoDB" id="3783712at2"/>
<evidence type="ECO:0000313" key="3">
    <source>
        <dbReference type="Proteomes" id="UP000243378"/>
    </source>
</evidence>
<dbReference type="RefSeq" id="WP_092370234.1">
    <property type="nucleotide sequence ID" value="NZ_FNBM01000008.1"/>
</dbReference>
<feature type="domain" description="Methyltransferase" evidence="1">
    <location>
        <begin position="43"/>
        <end position="127"/>
    </location>
</feature>
<dbReference type="Proteomes" id="UP000243378">
    <property type="component" value="Unassembled WGS sequence"/>
</dbReference>
<keyword evidence="2" id="KW-0489">Methyltransferase</keyword>
<dbReference type="InterPro" id="IPR041698">
    <property type="entry name" value="Methyltransf_25"/>
</dbReference>
<dbReference type="STRING" id="640205.SAMN05216381_3410"/>
<dbReference type="EMBL" id="FNBM01000008">
    <property type="protein sequence ID" value="SDG21063.1"/>
    <property type="molecule type" value="Genomic_DNA"/>
</dbReference>
<dbReference type="AlphaFoldDB" id="A0A1G7SDK5"/>
<reference evidence="2 3" key="1">
    <citation type="submission" date="2016-10" db="EMBL/GenBank/DDBJ databases">
        <authorList>
            <person name="de Groot N.N."/>
        </authorList>
    </citation>
    <scope>NUCLEOTIDE SEQUENCE [LARGE SCALE GENOMIC DNA]</scope>
    <source>
        <strain evidence="2 3">LMG 25475</strain>
    </source>
</reference>
<dbReference type="Gene3D" id="3.40.50.150">
    <property type="entry name" value="Vaccinia Virus protein VP39"/>
    <property type="match status" value="1"/>
</dbReference>
<keyword evidence="2" id="KW-0808">Transferase</keyword>
<dbReference type="GO" id="GO:0008168">
    <property type="term" value="F:methyltransferase activity"/>
    <property type="evidence" value="ECO:0007669"/>
    <property type="project" value="UniProtKB-KW"/>
</dbReference>
<dbReference type="GO" id="GO:0032259">
    <property type="term" value="P:methylation"/>
    <property type="evidence" value="ECO:0007669"/>
    <property type="project" value="UniProtKB-KW"/>
</dbReference>
<protein>
    <submittedName>
        <fullName evidence="2">Methyltransferase domain-containing protein</fullName>
    </submittedName>
</protein>
<organism evidence="2 3">
    <name type="scientific">Phytopseudomonas seleniipraecipitans</name>
    <dbReference type="NCBI Taxonomy" id="640205"/>
    <lineage>
        <taxon>Bacteria</taxon>
        <taxon>Pseudomonadati</taxon>
        <taxon>Pseudomonadota</taxon>
        <taxon>Gammaproteobacteria</taxon>
        <taxon>Pseudomonadales</taxon>
        <taxon>Pseudomonadaceae</taxon>
        <taxon>Phytopseudomonas</taxon>
    </lineage>
</organism>
<dbReference type="CDD" id="cd02440">
    <property type="entry name" value="AdoMet_MTases"/>
    <property type="match status" value="1"/>
</dbReference>
<dbReference type="InterPro" id="IPR029063">
    <property type="entry name" value="SAM-dependent_MTases_sf"/>
</dbReference>
<evidence type="ECO:0000259" key="1">
    <source>
        <dbReference type="Pfam" id="PF13649"/>
    </source>
</evidence>
<dbReference type="SUPFAM" id="SSF53335">
    <property type="entry name" value="S-adenosyl-L-methionine-dependent methyltransferases"/>
    <property type="match status" value="1"/>
</dbReference>
<sequence>MNFFDQYDRFYTTSQTSPFPHRLNGRHEAIIASNANLIAGKRVLDIASHDGRWSFAALQAGAAHVTGIEPRQELIDNACDTFARYQVNASRFDFQRGDVFNLLHGQVFDVVLCLGFYYHTTRHAELLDLIERTGAQFVIIDTEVTPRAEEAVVLPSGHSRLVFNNPYAIQMLSEPVDDQQMAWQDALTRNGRTLVGRPSRAAVEFMANHFGYTCRTYDWPNHFATKPEQVSSMADYDQGWRDTFFLEK</sequence>
<proteinExistence type="predicted"/>
<gene>
    <name evidence="2" type="ORF">SAMN05216381_3410</name>
</gene>